<evidence type="ECO:0000313" key="16">
    <source>
        <dbReference type="Proteomes" id="UP000095679"/>
    </source>
</evidence>
<dbReference type="GO" id="GO:0016787">
    <property type="term" value="F:hydrolase activity"/>
    <property type="evidence" value="ECO:0007669"/>
    <property type="project" value="UniProtKB-KW"/>
</dbReference>
<sequence length="1349" mass="156927">MQKYYLGLDIGTNSVGWAVTDENYNLCKFGGKRMWGIRLFDGAQTAEERRMNRSNRRRLSRQKQRIDLLQELFAKEIAKVDPTFFIRLNESRLYMEDKSTGTKFPLFADPGYTDKEYYKEYPTIYHLRQELIKNPESHDIRLVYLACHHILKNRGHFLINGSFSDLKNLSFVCREMLDAFNELSKYQLMISDIDALEKILSDRKQQKSAKVKELVQIFECVPREDKSDAKICKEILSNLCKFLVGAKGNITRLFDTDFDEMETSSFSFGDSKYEDSLLPSLEENYPDYANVIQKIKAMYDWSVLVEIMAGENYLSFAKVNAYKKHKENLSILKSLMKKYCTPDVYQRFFYETDEKSSYGNYIGAIHNNGHSHTMKKCDEETFYKSLSKILDKLVVQKTDQDTLEILKKEAKNQTLLPLARTKANGVIPNQIHIQELRAILDNAKTYLSFLNEADEYGTIAEKIIRIAKFKIPYYAGPLSTRHKEQGANTWIVRKQEGRIYPWNFEEMVDLERSNNEFIRRMTNKCTYLIGEDVLPKNSLLYSKFMVLNELNNLKIRGHKISVELKQELYKELFCKKAKVTGKALLVYLKKKDAELTLEDISGFDADFKSSLSIYIDFKNHILREQIDDGKYQSIVENIIKWKTIFDVDSKMIEKLIAREYPNMFSSEQIKKICRLKCRGWGNFSSRFLNGIQGENTETKECFTIIEALWKTNYNLMQLLSKQFTFKDAIDCINADKVGKIDKVTYENTVKDLVVSPANKRAIWQTVQITEEIKKVMKCEPEKIFVEMARGGEKEKKRTISRKERLLKLYMDYKDENRDWIKEIESRDEQDFTNRKLYLYYTQIGRCMYSGEEISLEELMQKNSKWDKDHIYPQSKIKDDSLDNLVLARKDINNNKSNKLLPTGIQDKMKKYWKMLLKYGFISKKKYDRLMRTEDFSDEELSGFIARQIVETRQSSKAVAELLEHLNEHTEIVYVKAELVSDFRHDNNMLKSRRINDYHHAKDAFLNIVVGNVYNAKFTANPRNWIKKNRNTNYSIRRVFDYTVKRGSTIVWQGVKDGGHSIDGIKKTMARNDILYTERTYCEQGELFNATLIKKGNPNAIGLKKGLDPMKYGGYSSPKTSAFAFIEFDGKKGRQNHLVEIPVYIANIAARQPEYIKNHLEEKKGYQNVIVKKYPIQKNALIKLDGYPARLRGANEKSITLKNAVQLVLKPEYHETIRNVEKYLEYIDKDESVSKAARFSHTELDKLYDELCFKAENSIYKKRPANQSATLKNGQKTFLAITNLKEKAQVINNIITMFRCDATTTTNLKTIGGSANAGGMQVNKNTLTSQKVVLVHQSITGLFGTEEELL</sequence>
<evidence type="ECO:0000256" key="1">
    <source>
        <dbReference type="ARBA" id="ARBA00001946"/>
    </source>
</evidence>
<feature type="domain" description="HNH Cas9-type" evidence="14">
    <location>
        <begin position="798"/>
        <end position="948"/>
    </location>
</feature>
<dbReference type="PROSITE" id="PS51749">
    <property type="entry name" value="HNH_CAS9"/>
    <property type="match status" value="1"/>
</dbReference>
<evidence type="ECO:0000256" key="11">
    <source>
        <dbReference type="ARBA" id="ARBA00023211"/>
    </source>
</evidence>
<keyword evidence="6 13" id="KW-0378">Hydrolase</keyword>
<dbReference type="InterPro" id="IPR036397">
    <property type="entry name" value="RNaseH_sf"/>
</dbReference>
<dbReference type="Pfam" id="PF13395">
    <property type="entry name" value="HNH_4"/>
    <property type="match status" value="1"/>
</dbReference>
<keyword evidence="10 13" id="KW-0238">DNA-binding</keyword>
<dbReference type="HAMAP" id="MF_01480">
    <property type="entry name" value="Cas9"/>
    <property type="match status" value="1"/>
</dbReference>
<keyword evidence="9 13" id="KW-0051">Antiviral defense</keyword>
<protein>
    <recommendedName>
        <fullName evidence="13">CRISPR-associated endonuclease Cas9</fullName>
        <ecNumber evidence="13">3.1.-.-</ecNumber>
    </recommendedName>
</protein>
<comment type="cofactor">
    <cofactor evidence="1">
        <name>Mg(2+)</name>
        <dbReference type="ChEBI" id="CHEBI:18420"/>
    </cofactor>
</comment>
<evidence type="ECO:0000256" key="7">
    <source>
        <dbReference type="ARBA" id="ARBA00022842"/>
    </source>
</evidence>
<dbReference type="EC" id="3.1.-.-" evidence="13"/>
<feature type="active site" description="For RuvC-like nuclease domain" evidence="13">
    <location>
        <position position="9"/>
    </location>
</feature>
<evidence type="ECO:0000259" key="14">
    <source>
        <dbReference type="PROSITE" id="PS51749"/>
    </source>
</evidence>
<evidence type="ECO:0000256" key="8">
    <source>
        <dbReference type="ARBA" id="ARBA00022884"/>
    </source>
</evidence>
<evidence type="ECO:0000256" key="10">
    <source>
        <dbReference type="ARBA" id="ARBA00023125"/>
    </source>
</evidence>
<keyword evidence="4" id="KW-0479">Metal-binding</keyword>
<dbReference type="NCBIfam" id="TIGR01865">
    <property type="entry name" value="cas_Csn1"/>
    <property type="match status" value="1"/>
</dbReference>
<dbReference type="Pfam" id="PF22702">
    <property type="entry name" value="Cas9_RuvC"/>
    <property type="match status" value="1"/>
</dbReference>
<evidence type="ECO:0000256" key="6">
    <source>
        <dbReference type="ARBA" id="ARBA00022801"/>
    </source>
</evidence>
<evidence type="ECO:0000256" key="3">
    <source>
        <dbReference type="ARBA" id="ARBA00022722"/>
    </source>
</evidence>
<comment type="function">
    <text evidence="13">CRISPR (clustered regularly interspaced short palindromic repeat) is an adaptive immune system that provides protection against mobile genetic elements (viruses, transposable elements and conjugative plasmids). CRISPR clusters contain spacers, sequences complementary to antecedent mobile elements, and target invading nucleic acids. CRISPR clusters are transcribed and processed into CRISPR RNA (crRNA). In type II CRISPR systems correct processing of pre-crRNA requires a trans-encoded small RNA (tracrRNA), endogenous ribonuclease 3 (rnc) and this protein. The tracrRNA serves as a guide for ribonuclease 3-aided processing of pre-crRNA. Subsequently Cas9/crRNA/tracrRNA endonucleolytically cleaves linear or circular dsDNA target complementary to the spacer; Cas9 is inactive in the absence of the 2 guide RNAs (gRNA). Cas9 recognizes the protospacer adjacent motif (PAM) in the CRISPR repeat sequences to help distinguish self versus nonself, as targets within the bacterial CRISPR locus do not have PAMs. PAM recognition is also required for catalytic activity.</text>
</comment>
<gene>
    <name evidence="13" type="primary">cas9</name>
    <name evidence="15" type="ORF">ERS852450_01865</name>
</gene>
<dbReference type="RefSeq" id="WP_055298900.1">
    <property type="nucleotide sequence ID" value="NZ_BLYK01000070.1"/>
</dbReference>
<dbReference type="InterPro" id="IPR032240">
    <property type="entry name" value="Cas9_REC"/>
</dbReference>
<comment type="similarity">
    <text evidence="13">Belongs to the CRISPR-associated Cas9 family.</text>
</comment>
<dbReference type="GO" id="GO:0003723">
    <property type="term" value="F:RNA binding"/>
    <property type="evidence" value="ECO:0007669"/>
    <property type="project" value="UniProtKB-UniRule"/>
</dbReference>
<feature type="active site" description="Proton acceptor for HNH nuclease domain" evidence="13">
    <location>
        <position position="869"/>
    </location>
</feature>
<dbReference type="InterPro" id="IPR032239">
    <property type="entry name" value="Cas9-BH"/>
</dbReference>
<comment type="similarity">
    <text evidence="2">Belongs to the CRISPR-associated protein Cas9 family. Subtype II-A subfamily.</text>
</comment>
<evidence type="ECO:0000256" key="13">
    <source>
        <dbReference type="HAMAP-Rule" id="MF_01480"/>
    </source>
</evidence>
<dbReference type="Pfam" id="PF16595">
    <property type="entry name" value="Cas9_PI"/>
    <property type="match status" value="1"/>
</dbReference>
<dbReference type="GO" id="GO:0046872">
    <property type="term" value="F:metal ion binding"/>
    <property type="evidence" value="ECO:0007669"/>
    <property type="project" value="UniProtKB-UniRule"/>
</dbReference>
<dbReference type="InterPro" id="IPR032237">
    <property type="entry name" value="Cas9_PI"/>
</dbReference>
<keyword evidence="7" id="KW-0460">Magnesium</keyword>
<dbReference type="Pfam" id="PF16592">
    <property type="entry name" value="Cas9_REC"/>
    <property type="match status" value="1"/>
</dbReference>
<name>A0A174FD97_9FIRM</name>
<keyword evidence="8 13" id="KW-0694">RNA-binding</keyword>
<comment type="domain">
    <text evidence="13">Has 2 endonuclease domains. The discontinuous RuvC-like domain cleaves the target DNA noncomplementary to crRNA while the HNH nuclease domain cleaves the target DNA complementary to crRNA.</text>
</comment>
<evidence type="ECO:0000256" key="2">
    <source>
        <dbReference type="ARBA" id="ARBA00005244"/>
    </source>
</evidence>
<dbReference type="Gene3D" id="3.30.420.10">
    <property type="entry name" value="Ribonuclease H-like superfamily/Ribonuclease H"/>
    <property type="match status" value="1"/>
</dbReference>
<organism evidence="15 16">
    <name type="scientific">Anaerobutyricum hallii</name>
    <dbReference type="NCBI Taxonomy" id="39488"/>
    <lineage>
        <taxon>Bacteria</taxon>
        <taxon>Bacillati</taxon>
        <taxon>Bacillota</taxon>
        <taxon>Clostridia</taxon>
        <taxon>Lachnospirales</taxon>
        <taxon>Lachnospiraceae</taxon>
        <taxon>Anaerobutyricum</taxon>
    </lineage>
</organism>
<dbReference type="InterPro" id="IPR055228">
    <property type="entry name" value="Cas9_RuvC"/>
</dbReference>
<proteinExistence type="inferred from homology"/>
<dbReference type="GO" id="GO:0043571">
    <property type="term" value="P:maintenance of CRISPR repeat elements"/>
    <property type="evidence" value="ECO:0007669"/>
    <property type="project" value="UniProtKB-UniRule"/>
</dbReference>
<comment type="subunit">
    <text evidence="12 13">Monomer. Binds crRNA and tracrRNA.</text>
</comment>
<reference evidence="15 16" key="1">
    <citation type="submission" date="2015-09" db="EMBL/GenBank/DDBJ databases">
        <authorList>
            <consortium name="Pathogen Informatics"/>
        </authorList>
    </citation>
    <scope>NUCLEOTIDE SEQUENCE [LARGE SCALE GENOMIC DNA]</scope>
    <source>
        <strain evidence="15 16">2789STDY5834835</strain>
    </source>
</reference>
<dbReference type="GO" id="GO:0004519">
    <property type="term" value="F:endonuclease activity"/>
    <property type="evidence" value="ECO:0007669"/>
    <property type="project" value="UniProtKB-UniRule"/>
</dbReference>
<evidence type="ECO:0000313" key="15">
    <source>
        <dbReference type="EMBL" id="CUO47547.1"/>
    </source>
</evidence>
<dbReference type="EMBL" id="CYZL01000015">
    <property type="protein sequence ID" value="CUO47547.1"/>
    <property type="molecule type" value="Genomic_DNA"/>
</dbReference>
<dbReference type="Pfam" id="PF16593">
    <property type="entry name" value="Cas9-BH"/>
    <property type="match status" value="1"/>
</dbReference>
<accession>A0A174FD97</accession>
<comment type="caution">
    <text evidence="13">Lacks conserved residue(s) required for the propagation of feature annotation.</text>
</comment>
<dbReference type="GO" id="GO:0051607">
    <property type="term" value="P:defense response to virus"/>
    <property type="evidence" value="ECO:0007669"/>
    <property type="project" value="UniProtKB-UniRule"/>
</dbReference>
<keyword evidence="11" id="KW-0464">Manganese</keyword>
<dbReference type="InterPro" id="IPR028629">
    <property type="entry name" value="Cas9"/>
</dbReference>
<dbReference type="Proteomes" id="UP000095679">
    <property type="component" value="Unassembled WGS sequence"/>
</dbReference>
<dbReference type="Gene3D" id="1.10.30.50">
    <property type="match status" value="1"/>
</dbReference>
<dbReference type="InterPro" id="IPR033114">
    <property type="entry name" value="HNH_CAS9"/>
</dbReference>
<evidence type="ECO:0000256" key="4">
    <source>
        <dbReference type="ARBA" id="ARBA00022723"/>
    </source>
</evidence>
<evidence type="ECO:0000256" key="9">
    <source>
        <dbReference type="ARBA" id="ARBA00023118"/>
    </source>
</evidence>
<keyword evidence="5 13" id="KW-0255">Endonuclease</keyword>
<dbReference type="InterPro" id="IPR003615">
    <property type="entry name" value="HNH_nuc"/>
</dbReference>
<evidence type="ECO:0000256" key="12">
    <source>
        <dbReference type="ARBA" id="ARBA00046380"/>
    </source>
</evidence>
<keyword evidence="3 13" id="KW-0540">Nuclease</keyword>
<evidence type="ECO:0000256" key="5">
    <source>
        <dbReference type="ARBA" id="ARBA00022759"/>
    </source>
</evidence>
<dbReference type="GO" id="GO:0003677">
    <property type="term" value="F:DNA binding"/>
    <property type="evidence" value="ECO:0007669"/>
    <property type="project" value="UniProtKB-UniRule"/>
</dbReference>